<gene>
    <name evidence="5" type="ORF">I206_107457</name>
</gene>
<dbReference type="EMBL" id="CP144529">
    <property type="protein sequence ID" value="WWC73487.1"/>
    <property type="molecule type" value="Genomic_DNA"/>
</dbReference>
<reference evidence="5" key="1">
    <citation type="submission" date="2013-07" db="EMBL/GenBank/DDBJ databases">
        <authorList>
            <consortium name="The Broad Institute Genome Sequencing Platform"/>
            <person name="Cuomo C."/>
            <person name="Litvintseva A."/>
            <person name="Chen Y."/>
            <person name="Heitman J."/>
            <person name="Sun S."/>
            <person name="Springer D."/>
            <person name="Dromer F."/>
            <person name="Young S.K."/>
            <person name="Zeng Q."/>
            <person name="Gargeya S."/>
            <person name="Fitzgerald M."/>
            <person name="Abouelleil A."/>
            <person name="Alvarado L."/>
            <person name="Berlin A.M."/>
            <person name="Chapman S.B."/>
            <person name="Dewar J."/>
            <person name="Goldberg J."/>
            <person name="Griggs A."/>
            <person name="Gujja S."/>
            <person name="Hansen M."/>
            <person name="Howarth C."/>
            <person name="Imamovic A."/>
            <person name="Larimer J."/>
            <person name="McCowan C."/>
            <person name="Murphy C."/>
            <person name="Pearson M."/>
            <person name="Priest M."/>
            <person name="Roberts A."/>
            <person name="Saif S."/>
            <person name="Shea T."/>
            <person name="Sykes S."/>
            <person name="Wortman J."/>
            <person name="Nusbaum C."/>
            <person name="Birren B."/>
        </authorList>
    </citation>
    <scope>NUCLEOTIDE SEQUENCE</scope>
    <source>
        <strain evidence="5">CBS 10737</strain>
    </source>
</reference>
<feature type="region of interest" description="Disordered" evidence="3">
    <location>
        <begin position="33"/>
        <end position="53"/>
    </location>
</feature>
<dbReference type="AlphaFoldDB" id="A0AAJ8LD69"/>
<dbReference type="Proteomes" id="UP000094020">
    <property type="component" value="Chromosome 11"/>
</dbReference>
<sequence>MTHGFGTPSVAIATTPTVISTFFSHILASRKRKSQSKQSLKSGGPGGGPENQLSYEEGLKVVRRFLEFASHHGVEEVQSFTAMWVPTPHWVRRETVVIPDINLRAAENILSKHLSTYGPDGDNGGGLKLIGGDQWWRVRGRTLEGEWIEMQKDYIKRKATSTRQSSGQSTTEGGAQTTTGHGTDHWKYLPKRSGTAGSGSIKDNSEKEVLEERVILYIHGGAFFFSSLETHRYQVQRHARKAGARAFSPAYRLAPQYPFPCGLLDSLASYLYLIDPPPGATHDPILPTNIIMMGDSAGAGMVISLLILIREMGLPMPAGASLVSPWVDLTHSMPSIGGWDGGDFIPSSGFHYKPSCAWPPLTGDGVTVTMPDGSEKHFDEQIQMYCPNNLLTHPLVSPVNQGSLGGLCPLLIMGGGGELLRDEIMYIAHKTASPTTYPPGSLTLSQYPDQAGLVDKYQPTKVHLQIYEGCCHVVPTLSWTRSSKYMYRAAANFNIWAFTAAQKAVKRKLHHERSHHSLKHTSRQNSTAPSSTSVPPSGTTSATGSRTGSTIDLTQPIIGSTAASAANREDIDFGDLESEASSDSDDSDSTSTHDEGAEGDKGPIKGIVTVSGSEPLFSTSNIVSERISTHGKIRDFEPVEEIPALNPNLKEEIGQIHGGGAIQKWLNKRKEWDLKYSKDLKKWKEIKEKDRKLSEKNGFLTRNLFNEKPPLCSLAGIYDLDLAKKIGQSVDGGPSGKQSGFVGMWMKMGTKADKENAGGNNLIEIKSNVEEQIRKESISTSIDGSNQYKQSLFDEPITIPEHEVLQNESK</sequence>
<dbReference type="GeneID" id="30174155"/>
<evidence type="ECO:0000313" key="6">
    <source>
        <dbReference type="Proteomes" id="UP000094020"/>
    </source>
</evidence>
<dbReference type="KEGG" id="kpin:30174155"/>
<evidence type="ECO:0000256" key="1">
    <source>
        <dbReference type="ARBA" id="ARBA00010515"/>
    </source>
</evidence>
<dbReference type="SUPFAM" id="SSF53474">
    <property type="entry name" value="alpha/beta-Hydrolases"/>
    <property type="match status" value="1"/>
</dbReference>
<dbReference type="PANTHER" id="PTHR48081">
    <property type="entry name" value="AB HYDROLASE SUPERFAMILY PROTEIN C4A8.06C"/>
    <property type="match status" value="1"/>
</dbReference>
<feature type="compositionally biased region" description="Polar residues" evidence="3">
    <location>
        <begin position="778"/>
        <end position="790"/>
    </location>
</feature>
<feature type="compositionally biased region" description="Low complexity" evidence="3">
    <location>
        <begin position="161"/>
        <end position="181"/>
    </location>
</feature>
<dbReference type="PANTHER" id="PTHR48081:SF19">
    <property type="entry name" value="AB HYDROLASE SUPERFAMILY PROTEIN C4A8.06C"/>
    <property type="match status" value="1"/>
</dbReference>
<feature type="region of interest" description="Disordered" evidence="3">
    <location>
        <begin position="576"/>
        <end position="611"/>
    </location>
</feature>
<evidence type="ECO:0000256" key="3">
    <source>
        <dbReference type="SAM" id="MobiDB-lite"/>
    </source>
</evidence>
<feature type="region of interest" description="Disordered" evidence="3">
    <location>
        <begin position="776"/>
        <end position="810"/>
    </location>
</feature>
<dbReference type="InterPro" id="IPR050300">
    <property type="entry name" value="GDXG_lipolytic_enzyme"/>
</dbReference>
<feature type="compositionally biased region" description="Basic residues" evidence="3">
    <location>
        <begin position="507"/>
        <end position="522"/>
    </location>
</feature>
<keyword evidence="2" id="KW-0378">Hydrolase</keyword>
<feature type="compositionally biased region" description="Low complexity" evidence="3">
    <location>
        <begin position="526"/>
        <end position="550"/>
    </location>
</feature>
<evidence type="ECO:0000256" key="2">
    <source>
        <dbReference type="ARBA" id="ARBA00022801"/>
    </source>
</evidence>
<dbReference type="InterPro" id="IPR013094">
    <property type="entry name" value="AB_hydrolase_3"/>
</dbReference>
<dbReference type="InterPro" id="IPR002168">
    <property type="entry name" value="Lipase_GDXG_HIS_AS"/>
</dbReference>
<dbReference type="InterPro" id="IPR029058">
    <property type="entry name" value="AB_hydrolase_fold"/>
</dbReference>
<reference evidence="5" key="2">
    <citation type="submission" date="2024-02" db="EMBL/GenBank/DDBJ databases">
        <title>Comparative genomics of Cryptococcus and Kwoniella reveals pathogenesis evolution and contrasting modes of karyotype evolution via chromosome fusion or intercentromeric recombination.</title>
        <authorList>
            <person name="Coelho M.A."/>
            <person name="David-Palma M."/>
            <person name="Shea T."/>
            <person name="Bowers K."/>
            <person name="McGinley-Smith S."/>
            <person name="Mohammad A.W."/>
            <person name="Gnirke A."/>
            <person name="Yurkov A.M."/>
            <person name="Nowrousian M."/>
            <person name="Sun S."/>
            <person name="Cuomo C.A."/>
            <person name="Heitman J."/>
        </authorList>
    </citation>
    <scope>NUCLEOTIDE SEQUENCE</scope>
    <source>
        <strain evidence="5">CBS 10737</strain>
    </source>
</reference>
<feature type="domain" description="Alpha/beta hydrolase fold-3" evidence="4">
    <location>
        <begin position="375"/>
        <end position="431"/>
    </location>
</feature>
<accession>A0AAJ8LD69</accession>
<dbReference type="Gene3D" id="3.40.50.1820">
    <property type="entry name" value="alpha/beta hydrolase"/>
    <property type="match status" value="1"/>
</dbReference>
<feature type="compositionally biased region" description="Basic and acidic residues" evidence="3">
    <location>
        <begin position="591"/>
        <end position="603"/>
    </location>
</feature>
<evidence type="ECO:0000259" key="4">
    <source>
        <dbReference type="Pfam" id="PF07859"/>
    </source>
</evidence>
<proteinExistence type="inferred from homology"/>
<feature type="compositionally biased region" description="Basic and acidic residues" evidence="3">
    <location>
        <begin position="800"/>
        <end position="810"/>
    </location>
</feature>
<dbReference type="RefSeq" id="XP_070059625.1">
    <property type="nucleotide sequence ID" value="XM_070203524.1"/>
</dbReference>
<comment type="similarity">
    <text evidence="1">Belongs to the 'GDXG' lipolytic enzyme family.</text>
</comment>
<dbReference type="PROSITE" id="PS01173">
    <property type="entry name" value="LIPASE_GDXG_HIS"/>
    <property type="match status" value="1"/>
</dbReference>
<name>A0AAJ8LD69_9TREE</name>
<evidence type="ECO:0000313" key="5">
    <source>
        <dbReference type="EMBL" id="WWC73487.1"/>
    </source>
</evidence>
<protein>
    <recommendedName>
        <fullName evidence="4">Alpha/beta hydrolase fold-3 domain-containing protein</fullName>
    </recommendedName>
</protein>
<feature type="region of interest" description="Disordered" evidence="3">
    <location>
        <begin position="158"/>
        <end position="204"/>
    </location>
</feature>
<dbReference type="GO" id="GO:0016787">
    <property type="term" value="F:hydrolase activity"/>
    <property type="evidence" value="ECO:0007669"/>
    <property type="project" value="UniProtKB-KW"/>
</dbReference>
<dbReference type="Pfam" id="PF07859">
    <property type="entry name" value="Abhydrolase_3"/>
    <property type="match status" value="2"/>
</dbReference>
<feature type="domain" description="Alpha/beta hydrolase fold-3" evidence="4">
    <location>
        <begin position="215"/>
        <end position="335"/>
    </location>
</feature>
<keyword evidence="6" id="KW-1185">Reference proteome</keyword>
<organism evidence="5 6">
    <name type="scientific">Kwoniella pini CBS 10737</name>
    <dbReference type="NCBI Taxonomy" id="1296096"/>
    <lineage>
        <taxon>Eukaryota</taxon>
        <taxon>Fungi</taxon>
        <taxon>Dikarya</taxon>
        <taxon>Basidiomycota</taxon>
        <taxon>Agaricomycotina</taxon>
        <taxon>Tremellomycetes</taxon>
        <taxon>Tremellales</taxon>
        <taxon>Cryptococcaceae</taxon>
        <taxon>Kwoniella</taxon>
    </lineage>
</organism>
<feature type="compositionally biased region" description="Acidic residues" evidence="3">
    <location>
        <begin position="576"/>
        <end position="588"/>
    </location>
</feature>
<feature type="region of interest" description="Disordered" evidence="3">
    <location>
        <begin position="507"/>
        <end position="554"/>
    </location>
</feature>